<keyword evidence="5" id="KW-0336">GPI-anchor</keyword>
<dbReference type="Proteomes" id="UP001623348">
    <property type="component" value="Unassembled WGS sequence"/>
</dbReference>
<comment type="similarity">
    <text evidence="2">Belongs to the beta type-B retroviral polymerase family. HERV class-II K(HML-2) pol subfamily.</text>
</comment>
<dbReference type="EMBL" id="BAAFJT010000002">
    <property type="protein sequence ID" value="GAB0183971.1"/>
    <property type="molecule type" value="Genomic_DNA"/>
</dbReference>
<evidence type="ECO:0000256" key="16">
    <source>
        <dbReference type="ARBA" id="ARBA00073829"/>
    </source>
</evidence>
<evidence type="ECO:0000259" key="18">
    <source>
        <dbReference type="PROSITE" id="PS50878"/>
    </source>
</evidence>
<dbReference type="InterPro" id="IPR039016">
    <property type="entry name" value="RECK"/>
</dbReference>
<evidence type="ECO:0000256" key="17">
    <source>
        <dbReference type="SAM" id="MobiDB-lite"/>
    </source>
</evidence>
<feature type="region of interest" description="Disordered" evidence="17">
    <location>
        <begin position="602"/>
        <end position="621"/>
    </location>
</feature>
<dbReference type="GO" id="GO:0098552">
    <property type="term" value="C:side of membrane"/>
    <property type="evidence" value="ECO:0007669"/>
    <property type="project" value="UniProtKB-KW"/>
</dbReference>
<gene>
    <name evidence="21" type="ORF">GRJ2_000862400</name>
</gene>
<dbReference type="GO" id="GO:0005886">
    <property type="term" value="C:plasma membrane"/>
    <property type="evidence" value="ECO:0007669"/>
    <property type="project" value="UniProtKB-SubCell"/>
</dbReference>
<feature type="domain" description="Reverse transcriptase" evidence="18">
    <location>
        <begin position="1059"/>
        <end position="1240"/>
    </location>
</feature>
<evidence type="ECO:0000256" key="4">
    <source>
        <dbReference type="ARBA" id="ARBA00022475"/>
    </source>
</evidence>
<dbReference type="PROSITE" id="PS50878">
    <property type="entry name" value="RT_POL"/>
    <property type="match status" value="1"/>
</dbReference>
<evidence type="ECO:0000256" key="1">
    <source>
        <dbReference type="ARBA" id="ARBA00004609"/>
    </source>
</evidence>
<feature type="domain" description="Kazal-like" evidence="20">
    <location>
        <begin position="163"/>
        <end position="209"/>
    </location>
</feature>
<dbReference type="Pfam" id="PF07648">
    <property type="entry name" value="Kazal_2"/>
    <property type="match status" value="3"/>
</dbReference>
<dbReference type="PROSITE" id="PS51465">
    <property type="entry name" value="KAZAL_2"/>
    <property type="match status" value="2"/>
</dbReference>
<comment type="similarity">
    <text evidence="15">Belongs to the RECK family.</text>
</comment>
<dbReference type="PANTHER" id="PTHR13487">
    <property type="entry name" value="SERINE PROTEASE INHIBITOR"/>
    <property type="match status" value="1"/>
</dbReference>
<proteinExistence type="inferred from homology"/>
<dbReference type="InterPro" id="IPR043128">
    <property type="entry name" value="Rev_trsase/Diguanyl_cyclase"/>
</dbReference>
<evidence type="ECO:0000256" key="9">
    <source>
        <dbReference type="ARBA" id="ARBA00022737"/>
    </source>
</evidence>
<dbReference type="InterPro" id="IPR056976">
    <property type="entry name" value="EGF1_RECK"/>
</dbReference>
<dbReference type="EC" id="3.1.26.4" evidence="3"/>
<reference evidence="21 22" key="1">
    <citation type="submission" date="2024-06" db="EMBL/GenBank/DDBJ databases">
        <title>The draft genome of Grus japonensis, version 3.</title>
        <authorList>
            <person name="Nabeshima K."/>
            <person name="Suzuki S."/>
            <person name="Onuma M."/>
        </authorList>
    </citation>
    <scope>NUCLEOTIDE SEQUENCE [LARGE SCALE GENOMIC DNA]</scope>
    <source>
        <strain evidence="21 22">451A</strain>
    </source>
</reference>
<dbReference type="InterPro" id="IPR041577">
    <property type="entry name" value="RT_RNaseH_2"/>
</dbReference>
<keyword evidence="22" id="KW-1185">Reference proteome</keyword>
<evidence type="ECO:0000256" key="5">
    <source>
        <dbReference type="ARBA" id="ARBA00022622"/>
    </source>
</evidence>
<dbReference type="FunFam" id="3.30.60.30:FF:000021">
    <property type="entry name" value="reversion-inducing cysteine-rich protein with Kazal motifs isoform X1"/>
    <property type="match status" value="1"/>
</dbReference>
<accession>A0ABC9WEQ7</accession>
<dbReference type="InterPro" id="IPR002156">
    <property type="entry name" value="RNaseH_domain"/>
</dbReference>
<evidence type="ECO:0000256" key="12">
    <source>
        <dbReference type="ARBA" id="ARBA00023157"/>
    </source>
</evidence>
<dbReference type="SUPFAM" id="SSF56672">
    <property type="entry name" value="DNA/RNA polymerases"/>
    <property type="match status" value="1"/>
</dbReference>
<keyword evidence="12" id="KW-1015">Disulfide bond</keyword>
<dbReference type="SUPFAM" id="SSF100895">
    <property type="entry name" value="Kazal-type serine protease inhibitors"/>
    <property type="match status" value="3"/>
</dbReference>
<dbReference type="SMART" id="SM00280">
    <property type="entry name" value="KAZAL"/>
    <property type="match status" value="3"/>
</dbReference>
<dbReference type="Pfam" id="PF22955">
    <property type="entry name" value="EGF2_RECK"/>
    <property type="match status" value="1"/>
</dbReference>
<dbReference type="PROSITE" id="PS50879">
    <property type="entry name" value="RNASE_H_1"/>
    <property type="match status" value="1"/>
</dbReference>
<dbReference type="PANTHER" id="PTHR13487:SF3">
    <property type="entry name" value="REVERSION-INDUCING CYSTEINE-RICH PROTEIN WITH KAZAL MOTIFS"/>
    <property type="match status" value="1"/>
</dbReference>
<evidence type="ECO:0000256" key="2">
    <source>
        <dbReference type="ARBA" id="ARBA00010879"/>
    </source>
</evidence>
<keyword evidence="13" id="KW-0325">Glycoprotein</keyword>
<dbReference type="Pfam" id="PF25028">
    <property type="entry name" value="FnI_RECK"/>
    <property type="match status" value="1"/>
</dbReference>
<name>A0ABC9WEQ7_GRUJA</name>
<protein>
    <recommendedName>
        <fullName evidence="16">Reversion-inducing cysteine-rich protein with Kazal motifs</fullName>
        <ecNumber evidence="3">3.1.26.4</ecNumber>
    </recommendedName>
</protein>
<feature type="domain" description="RNase H type-1" evidence="19">
    <location>
        <begin position="1488"/>
        <end position="1615"/>
    </location>
</feature>
<dbReference type="SUPFAM" id="SSF53098">
    <property type="entry name" value="Ribonuclease H-like"/>
    <property type="match status" value="1"/>
</dbReference>
<dbReference type="Pfam" id="PF25027">
    <property type="entry name" value="EGF1_RECK"/>
    <property type="match status" value="1"/>
</dbReference>
<sequence>MINKAACGRPRATAGPSSLGNIVEDVTHPCNPNPCAANQLCEVNRKGCQSGELCLPYLCVPGCKLGEASDFIVRQGTLIQVPSSAGDVGCYKICTCGHSGLLENCMEMRCVDLQKSCIVGGQRKSHGTSFNIDCNVCSCFAGNLICSTRQCLTEHSSEDERRKFTGLPCNCVDQFVPVCGQNGRTYPSACIARCVGLQDNQFEFGSCISKDPCNPNPCNKNQRCIPKKQVCLTSFGKFECSQHECVPRQLNCDQTRDPVCDTDNVEYSNLCTLYQKGKSLAYRGPCQPFCKSVEPVCGHNGETYSSVCAAYSDRVAVDYYGHCQAVGVLSDYGFHTECAFVKCPQLSATGCKPVIAPGACCPLCAGMLRILYDKDKLDTFARVTNKKPITVLDILEKIRLHVSVPQCDVFGYLSIESEIVILIIPVDQNPKPLQIEACNKEAEKIESLINSDSPTLASHGRQLLSEAIVKRTLRQPVPGWQGVWKDLGRFLGRLSPPIAWDFTPEQASNPSKLTRHLIEGCLAYPNENQQLLALYWGLACAYRATVQYSQRTVVEEGTQTAAEDTVAEIGTQTMTTTVIAPVVKKKQWTRRSTGPYHRLVREEEEEEERFEQEAGPSAKKWEEGVREIRQEAETTRSLTSSELRDMRKDYSRQPGERIAAWLLRCWDNGADSQQLEGREAQQLGSLARNRGIERGIGKETAICSLWRRLLSSVRTRYPFKEDLVNFPGKWTTADEGIQYLRELAVLEVIYSDLDDEEVSKDPEDVLCTRAMWRKVIQSAPASYSNSLAAMYFPDRDTPTVEKVSSWLQNFEENLCTSSSLRASTLAVRGTPRNQSSPAPVRGKGSPRYMSRGTLWFFLRDQGEDMRKWDGEPTFKLEARVRELRGKTAVKKGTPKKAVSVVATETREGKQRSPRCKTKITSLDPGYRGTEPIRISGVTGGCQELSVLEAEVSLTGDKWEKHPIVTGPEAPCILGIDYLRRGYFKDPKGYRWAFGVATVNAEKIKQLSTLSGLSEDPFVVGLLQVEEQQVPIATRTVHRRQYRTNQDSLAPIHELIHQLENQGVISKTHSPFNSPIWPVQKSDGGWRLTVDYRGLNEVTPPLSAAVPDMLELQYELESKAAKWYATIDIANAFFSIPLAAECRPQFAFTWRGVQYTWNRLPQGWKHSPTICHGLIQTALEKGGAPEHLQYIDDIIVWGNKAEEVFKKGERIIQILLKAGFAIKKSKVKGPAQEIQFLGIKWQDGRRHVPMDVVNKIAAMSPPANKKETQAFLGLVGFWRMHIPGYSQLVSPLYRVTRKKNYFEWGLEQQQAFEHIKQEIARAVALGPVRTGPTVQNVLYTAAGEHGLTWSLWQKTAGETRGRPLGFWSRGYRGSEAHYTPTEKEILAAYEGIRAASEVVGTEASLLLAPRLPVLHWMFKGNMPSTHHATSATWSKWVALITQRARLGKPNHPGILEEIMDWPEGRDFGALPEEVARAQEAPPYNELPEDERRYALFTDGSCRVVGNHRKWKAAVWSPTRQVVEATEGEGESSQFAEVKAIQLALKIAEREKWPVLYLYTDSWMVANALWGWLQQWKKTSWQRRGKPIWAAALWQDIAARVENMAVKLVPRFKNISL</sequence>
<dbReference type="Pfam" id="PF00075">
    <property type="entry name" value="RNase_H"/>
    <property type="match status" value="1"/>
</dbReference>
<evidence type="ECO:0000256" key="8">
    <source>
        <dbReference type="ARBA" id="ARBA00022729"/>
    </source>
</evidence>
<keyword evidence="10" id="KW-0722">Serine protease inhibitor</keyword>
<dbReference type="InterPro" id="IPR036058">
    <property type="entry name" value="Kazal_dom_sf"/>
</dbReference>
<keyword evidence="11" id="KW-0472">Membrane</keyword>
<evidence type="ECO:0000256" key="14">
    <source>
        <dbReference type="ARBA" id="ARBA00023288"/>
    </source>
</evidence>
<keyword evidence="14" id="KW-0449">Lipoprotein</keyword>
<evidence type="ECO:0000259" key="19">
    <source>
        <dbReference type="PROSITE" id="PS50879"/>
    </source>
</evidence>
<dbReference type="InterPro" id="IPR012337">
    <property type="entry name" value="RNaseH-like_sf"/>
</dbReference>
<evidence type="ECO:0000256" key="3">
    <source>
        <dbReference type="ARBA" id="ARBA00012180"/>
    </source>
</evidence>
<dbReference type="Gene3D" id="3.30.420.10">
    <property type="entry name" value="Ribonuclease H-like superfamily/Ribonuclease H"/>
    <property type="match status" value="1"/>
</dbReference>
<dbReference type="GO" id="GO:0006259">
    <property type="term" value="P:DNA metabolic process"/>
    <property type="evidence" value="ECO:0007669"/>
    <property type="project" value="UniProtKB-ARBA"/>
</dbReference>
<keyword evidence="9" id="KW-0677">Repeat</keyword>
<dbReference type="FunFam" id="3.30.60.30:FF:000011">
    <property type="entry name" value="reversion-inducing cysteine-rich protein with Kazal motifs isoform X1"/>
    <property type="match status" value="1"/>
</dbReference>
<dbReference type="InterPro" id="IPR043502">
    <property type="entry name" value="DNA/RNA_pol_sf"/>
</dbReference>
<dbReference type="Gene3D" id="3.10.10.10">
    <property type="entry name" value="HIV Type 1 Reverse Transcriptase, subunit A, domain 1"/>
    <property type="match status" value="1"/>
</dbReference>
<organism evidence="21 22">
    <name type="scientific">Grus japonensis</name>
    <name type="common">Japanese crane</name>
    <name type="synonym">Red-crowned crane</name>
    <dbReference type="NCBI Taxonomy" id="30415"/>
    <lineage>
        <taxon>Eukaryota</taxon>
        <taxon>Metazoa</taxon>
        <taxon>Chordata</taxon>
        <taxon>Craniata</taxon>
        <taxon>Vertebrata</taxon>
        <taxon>Euteleostomi</taxon>
        <taxon>Archelosauria</taxon>
        <taxon>Archosauria</taxon>
        <taxon>Dinosauria</taxon>
        <taxon>Saurischia</taxon>
        <taxon>Theropoda</taxon>
        <taxon>Coelurosauria</taxon>
        <taxon>Aves</taxon>
        <taxon>Neognathae</taxon>
        <taxon>Neoaves</taxon>
        <taxon>Gruiformes</taxon>
        <taxon>Gruidae</taxon>
        <taxon>Grus</taxon>
    </lineage>
</organism>
<keyword evidence="8" id="KW-0732">Signal</keyword>
<dbReference type="InterPro" id="IPR000477">
    <property type="entry name" value="RT_dom"/>
</dbReference>
<dbReference type="Gene3D" id="3.30.70.270">
    <property type="match status" value="2"/>
</dbReference>
<dbReference type="FunFam" id="3.30.70.270:FF:000020">
    <property type="entry name" value="Transposon Tf2-6 polyprotein-like Protein"/>
    <property type="match status" value="1"/>
</dbReference>
<dbReference type="Gene3D" id="3.30.60.30">
    <property type="match status" value="3"/>
</dbReference>
<evidence type="ECO:0000256" key="15">
    <source>
        <dbReference type="ARBA" id="ARBA00061636"/>
    </source>
</evidence>
<evidence type="ECO:0000256" key="10">
    <source>
        <dbReference type="ARBA" id="ARBA00022900"/>
    </source>
</evidence>
<evidence type="ECO:0000313" key="21">
    <source>
        <dbReference type="EMBL" id="GAB0183971.1"/>
    </source>
</evidence>
<dbReference type="GO" id="GO:1903053">
    <property type="term" value="P:regulation of extracellular matrix organization"/>
    <property type="evidence" value="ECO:0007669"/>
    <property type="project" value="UniProtKB-ARBA"/>
</dbReference>
<dbReference type="InterPro" id="IPR036397">
    <property type="entry name" value="RNaseH_sf"/>
</dbReference>
<dbReference type="GO" id="GO:0004867">
    <property type="term" value="F:serine-type endopeptidase inhibitor activity"/>
    <property type="evidence" value="ECO:0007669"/>
    <property type="project" value="UniProtKB-KW"/>
</dbReference>
<dbReference type="GO" id="GO:0016055">
    <property type="term" value="P:Wnt signaling pathway"/>
    <property type="evidence" value="ECO:0007669"/>
    <property type="project" value="UniProtKB-KW"/>
</dbReference>
<evidence type="ECO:0000256" key="6">
    <source>
        <dbReference type="ARBA" id="ARBA00022687"/>
    </source>
</evidence>
<evidence type="ECO:0000259" key="20">
    <source>
        <dbReference type="PROSITE" id="PS51465"/>
    </source>
</evidence>
<dbReference type="CDD" id="cd00104">
    <property type="entry name" value="KAZAL_FS"/>
    <property type="match status" value="2"/>
</dbReference>
<keyword evidence="4" id="KW-1003">Cell membrane</keyword>
<comment type="caution">
    <text evidence="21">The sequence shown here is derived from an EMBL/GenBank/DDBJ whole genome shotgun (WGS) entry which is preliminary data.</text>
</comment>
<evidence type="ECO:0000256" key="11">
    <source>
        <dbReference type="ARBA" id="ARBA00023136"/>
    </source>
</evidence>
<dbReference type="GO" id="GO:0004523">
    <property type="term" value="F:RNA-DNA hybrid ribonuclease activity"/>
    <property type="evidence" value="ECO:0007669"/>
    <property type="project" value="UniProtKB-EC"/>
</dbReference>
<feature type="region of interest" description="Disordered" evidence="17">
    <location>
        <begin position="826"/>
        <end position="846"/>
    </location>
</feature>
<dbReference type="InterPro" id="IPR002350">
    <property type="entry name" value="Kazal_dom"/>
</dbReference>
<evidence type="ECO:0000256" key="13">
    <source>
        <dbReference type="ARBA" id="ARBA00023180"/>
    </source>
</evidence>
<evidence type="ECO:0000256" key="7">
    <source>
        <dbReference type="ARBA" id="ARBA00022690"/>
    </source>
</evidence>
<keyword evidence="6" id="KW-0879">Wnt signaling pathway</keyword>
<feature type="domain" description="Kazal-like" evidence="20">
    <location>
        <begin position="234"/>
        <end position="288"/>
    </location>
</feature>
<keyword evidence="7" id="KW-0646">Protease inhibitor</keyword>
<evidence type="ECO:0000313" key="22">
    <source>
        <dbReference type="Proteomes" id="UP001623348"/>
    </source>
</evidence>
<comment type="subcellular location">
    <subcellularLocation>
        <location evidence="1">Cell membrane</location>
        <topology evidence="1">Lipid-anchor</topology>
        <topology evidence="1">GPI-anchor</topology>
    </subcellularLocation>
</comment>
<dbReference type="PROSITE" id="PS00282">
    <property type="entry name" value="KAZAL_1"/>
    <property type="match status" value="1"/>
</dbReference>
<dbReference type="Pfam" id="PF17919">
    <property type="entry name" value="RT_RNaseH_2"/>
    <property type="match status" value="1"/>
</dbReference>
<dbReference type="InterPro" id="IPR056977">
    <property type="entry name" value="FnI_RECK"/>
</dbReference>
<dbReference type="Pfam" id="PF00078">
    <property type="entry name" value="RVT_1"/>
    <property type="match status" value="1"/>
</dbReference>
<dbReference type="InterPro" id="IPR055134">
    <property type="entry name" value="EGF2_RECK_dom"/>
</dbReference>